<feature type="domain" description="HTH gntR-type" evidence="4">
    <location>
        <begin position="37"/>
        <end position="104"/>
    </location>
</feature>
<evidence type="ECO:0000256" key="1">
    <source>
        <dbReference type="ARBA" id="ARBA00023015"/>
    </source>
</evidence>
<keyword evidence="2" id="KW-0238">DNA-binding</keyword>
<dbReference type="InterPro" id="IPR000524">
    <property type="entry name" value="Tscrpt_reg_HTH_GntR"/>
</dbReference>
<dbReference type="STRING" id="1402135.SAMN05444149_11314"/>
<dbReference type="Gene3D" id="1.20.120.530">
    <property type="entry name" value="GntR ligand-binding domain-like"/>
    <property type="match status" value="1"/>
</dbReference>
<dbReference type="SUPFAM" id="SSF46785">
    <property type="entry name" value="Winged helix' DNA-binding domain"/>
    <property type="match status" value="1"/>
</dbReference>
<dbReference type="InterPro" id="IPR008920">
    <property type="entry name" value="TF_FadR/GntR_C"/>
</dbReference>
<evidence type="ECO:0000313" key="5">
    <source>
        <dbReference type="EMBL" id="ASM74764.1"/>
    </source>
</evidence>
<dbReference type="SMART" id="SM00895">
    <property type="entry name" value="FCD"/>
    <property type="match status" value="1"/>
</dbReference>
<dbReference type="SMART" id="SM00345">
    <property type="entry name" value="HTH_GNTR"/>
    <property type="match status" value="1"/>
</dbReference>
<dbReference type="RefSeq" id="WP_205387931.1">
    <property type="nucleotide sequence ID" value="NZ_CP022417.1"/>
</dbReference>
<protein>
    <submittedName>
        <fullName evidence="5">HTH-type transcriptional repressor RspR</fullName>
    </submittedName>
</protein>
<keyword evidence="5" id="KW-0614">Plasmid</keyword>
<keyword evidence="1" id="KW-0805">Transcription regulation</keyword>
<accession>A0A221K6Y0</accession>
<evidence type="ECO:0000256" key="2">
    <source>
        <dbReference type="ARBA" id="ARBA00023125"/>
    </source>
</evidence>
<dbReference type="GO" id="GO:0003677">
    <property type="term" value="F:DNA binding"/>
    <property type="evidence" value="ECO:0007669"/>
    <property type="project" value="UniProtKB-KW"/>
</dbReference>
<sequence length="263" mass="29124">MNESTKAHPSVSQTKAMQLLPKGIRGTDADMALFEGGPTGRGVYDSLRDQIVKLDLPPGTPLLRTELAETYGVSLTPLRDALQQLAKEGLVRIFPQSRTLVTPINITAIREAQFMRIALETEVVRELAREIAPDDLARLRSIVALQASIGQHPGDIPTFQELDEVFHQTLFIAARHVQTQRIMRSHAGHLERLRRLYLEDSDDAGRAANNQAVVDGHTAVLDGIAEGDAARAMDALRRHLKRTVDRIADKRAAFPEYFAPEKA</sequence>
<dbReference type="AlphaFoldDB" id="A0A221K6Y0"/>
<dbReference type="GO" id="GO:0003700">
    <property type="term" value="F:DNA-binding transcription factor activity"/>
    <property type="evidence" value="ECO:0007669"/>
    <property type="project" value="InterPro"/>
</dbReference>
<dbReference type="InterPro" id="IPR036390">
    <property type="entry name" value="WH_DNA-bd_sf"/>
</dbReference>
<dbReference type="SUPFAM" id="SSF48008">
    <property type="entry name" value="GntR ligand-binding domain-like"/>
    <property type="match status" value="1"/>
</dbReference>
<dbReference type="InterPro" id="IPR011711">
    <property type="entry name" value="GntR_C"/>
</dbReference>
<keyword evidence="6" id="KW-1185">Reference proteome</keyword>
<organism evidence="5 6">
    <name type="scientific">Pseudosulfitobacter pseudonitzschiae</name>
    <dbReference type="NCBI Taxonomy" id="1402135"/>
    <lineage>
        <taxon>Bacteria</taxon>
        <taxon>Pseudomonadati</taxon>
        <taxon>Pseudomonadota</taxon>
        <taxon>Alphaproteobacteria</taxon>
        <taxon>Rhodobacterales</taxon>
        <taxon>Roseobacteraceae</taxon>
        <taxon>Pseudosulfitobacter</taxon>
    </lineage>
</organism>
<evidence type="ECO:0000313" key="6">
    <source>
        <dbReference type="Proteomes" id="UP000199754"/>
    </source>
</evidence>
<dbReference type="Gene3D" id="1.10.10.10">
    <property type="entry name" value="Winged helix-like DNA-binding domain superfamily/Winged helix DNA-binding domain"/>
    <property type="match status" value="1"/>
</dbReference>
<dbReference type="Proteomes" id="UP000199754">
    <property type="component" value="Plasmid pSMR1-2"/>
</dbReference>
<dbReference type="KEGG" id="spse:SULPSESMR1_03837"/>
<name>A0A221K6Y0_9RHOB</name>
<geneLocation type="plasmid" evidence="5 6">
    <name>pSMR1-2</name>
</geneLocation>
<keyword evidence="3" id="KW-0804">Transcription</keyword>
<dbReference type="CDD" id="cd07377">
    <property type="entry name" value="WHTH_GntR"/>
    <property type="match status" value="1"/>
</dbReference>
<evidence type="ECO:0000259" key="4">
    <source>
        <dbReference type="PROSITE" id="PS50949"/>
    </source>
</evidence>
<dbReference type="Pfam" id="PF00392">
    <property type="entry name" value="GntR"/>
    <property type="match status" value="1"/>
</dbReference>
<evidence type="ECO:0000256" key="3">
    <source>
        <dbReference type="ARBA" id="ARBA00023163"/>
    </source>
</evidence>
<proteinExistence type="predicted"/>
<gene>
    <name evidence="5" type="primary">rspR</name>
    <name evidence="5" type="ORF">SULPSESMR1_03837</name>
</gene>
<dbReference type="Pfam" id="PF07729">
    <property type="entry name" value="FCD"/>
    <property type="match status" value="1"/>
</dbReference>
<dbReference type="InterPro" id="IPR036388">
    <property type="entry name" value="WH-like_DNA-bd_sf"/>
</dbReference>
<dbReference type="PANTHER" id="PTHR43537:SF45">
    <property type="entry name" value="GNTR FAMILY REGULATORY PROTEIN"/>
    <property type="match status" value="1"/>
</dbReference>
<dbReference type="PANTHER" id="PTHR43537">
    <property type="entry name" value="TRANSCRIPTIONAL REGULATOR, GNTR FAMILY"/>
    <property type="match status" value="1"/>
</dbReference>
<dbReference type="EMBL" id="CP022417">
    <property type="protein sequence ID" value="ASM74764.1"/>
    <property type="molecule type" value="Genomic_DNA"/>
</dbReference>
<dbReference type="PROSITE" id="PS50949">
    <property type="entry name" value="HTH_GNTR"/>
    <property type="match status" value="1"/>
</dbReference>
<reference evidence="5 6" key="1">
    <citation type="submission" date="2017-07" db="EMBL/GenBank/DDBJ databases">
        <title>Genome Sequence of Sulfitobacter pseudonitzschiae Strain SMR1 Isolated from a culture of the Diatom Skeletonema marinoi.</title>
        <authorList>
            <person name="Topel M."/>
            <person name="Pinder M.I.M."/>
            <person name="Johansson O.N."/>
            <person name="Kourtchenko O."/>
            <person name="Godhe A."/>
            <person name="Clarke A.K."/>
        </authorList>
    </citation>
    <scope>NUCLEOTIDE SEQUENCE [LARGE SCALE GENOMIC DNA]</scope>
    <source>
        <strain evidence="5 6">SMR1</strain>
        <plasmid evidence="5 6">pSMR1-2</plasmid>
    </source>
</reference>